<protein>
    <recommendedName>
        <fullName evidence="4">DUF736 domain-containing protein</fullName>
    </recommendedName>
</protein>
<dbReference type="EMBL" id="BASZ01000001">
    <property type="protein sequence ID" value="GAD47247.1"/>
    <property type="molecule type" value="Genomic_DNA"/>
</dbReference>
<accession>U2YHB9</accession>
<evidence type="ECO:0000313" key="2">
    <source>
        <dbReference type="EMBL" id="GAD47247.1"/>
    </source>
</evidence>
<dbReference type="InterPro" id="IPR007948">
    <property type="entry name" value="DUF736"/>
</dbReference>
<dbReference type="AlphaFoldDB" id="U2YHB9"/>
<sequence>MNIGEFNLKKGRLIGSIATRAIDLPKLALRPVESDNELAPAYEIVAPNVGGRVVQIGALWEATAKRTGEVFLQGNIDDPSMSEPLPIALFGTVEEGYRVAWRRQDQRDDFGPAVRSPRDNAPSGSGRGDDYGFGDSTADANGGLSSQGAAADLDDEVAF</sequence>
<proteinExistence type="predicted"/>
<dbReference type="Proteomes" id="UP000016568">
    <property type="component" value="Unassembled WGS sequence"/>
</dbReference>
<dbReference type="KEGG" id="ntd:EGO55_17085"/>
<keyword evidence="3" id="KW-1185">Reference proteome</keyword>
<organism evidence="2 3">
    <name type="scientific">Caenibius tardaugens NBRC 16725</name>
    <dbReference type="NCBI Taxonomy" id="1219035"/>
    <lineage>
        <taxon>Bacteria</taxon>
        <taxon>Pseudomonadati</taxon>
        <taxon>Pseudomonadota</taxon>
        <taxon>Alphaproteobacteria</taxon>
        <taxon>Sphingomonadales</taxon>
        <taxon>Erythrobacteraceae</taxon>
        <taxon>Caenibius</taxon>
    </lineage>
</organism>
<name>U2YHB9_9SPHN</name>
<comment type="caution">
    <text evidence="2">The sequence shown here is derived from an EMBL/GenBank/DDBJ whole genome shotgun (WGS) entry which is preliminary data.</text>
</comment>
<dbReference type="Pfam" id="PF05284">
    <property type="entry name" value="DUF736"/>
    <property type="match status" value="1"/>
</dbReference>
<evidence type="ECO:0000256" key="1">
    <source>
        <dbReference type="SAM" id="MobiDB-lite"/>
    </source>
</evidence>
<dbReference type="RefSeq" id="WP_021688156.1">
    <property type="nucleotide sequence ID" value="NZ_BASZ01000001.1"/>
</dbReference>
<evidence type="ECO:0008006" key="4">
    <source>
        <dbReference type="Google" id="ProtNLM"/>
    </source>
</evidence>
<evidence type="ECO:0000313" key="3">
    <source>
        <dbReference type="Proteomes" id="UP000016568"/>
    </source>
</evidence>
<reference evidence="2 3" key="1">
    <citation type="submission" date="2013-09" db="EMBL/GenBank/DDBJ databases">
        <title>Whole genome shotgun sequence of Novosphingobium tardaugens NBRC 16725.</title>
        <authorList>
            <person name="Isaki S."/>
            <person name="Hosoyama A."/>
            <person name="Tsuchikane K."/>
            <person name="Katsumata H."/>
            <person name="Ando Y."/>
            <person name="Yamazaki S."/>
            <person name="Fujita N."/>
        </authorList>
    </citation>
    <scope>NUCLEOTIDE SEQUENCE [LARGE SCALE GENOMIC DNA]</scope>
    <source>
        <strain evidence="2 3">NBRC 16725</strain>
    </source>
</reference>
<feature type="region of interest" description="Disordered" evidence="1">
    <location>
        <begin position="104"/>
        <end position="159"/>
    </location>
</feature>
<dbReference type="eggNOG" id="COG5489">
    <property type="taxonomic scope" value="Bacteria"/>
</dbReference>
<gene>
    <name evidence="2" type="ORF">NT2_01_00130</name>
</gene>
<dbReference type="OrthoDB" id="7408907at2"/>